<protein>
    <submittedName>
        <fullName evidence="1">Uncharacterized protein</fullName>
    </submittedName>
</protein>
<comment type="caution">
    <text evidence="1">The sequence shown here is derived from an EMBL/GenBank/DDBJ whole genome shotgun (WGS) entry which is preliminary data.</text>
</comment>
<dbReference type="EMBL" id="MJBI02000006">
    <property type="protein sequence ID" value="RAI79693.1"/>
    <property type="molecule type" value="Genomic_DNA"/>
</dbReference>
<organism evidence="1 2">
    <name type="scientific">Macrococcoides goetzii</name>
    <dbReference type="NCBI Taxonomy" id="1891097"/>
    <lineage>
        <taxon>Bacteria</taxon>
        <taxon>Bacillati</taxon>
        <taxon>Bacillota</taxon>
        <taxon>Bacilli</taxon>
        <taxon>Bacillales</taxon>
        <taxon>Staphylococcaceae</taxon>
        <taxon>Macrococcoides</taxon>
    </lineage>
</organism>
<evidence type="ECO:0000313" key="1">
    <source>
        <dbReference type="EMBL" id="RAI79693.1"/>
    </source>
</evidence>
<gene>
    <name evidence="1" type="ORF">BFS35_011140</name>
</gene>
<accession>A0A2G5NW53</accession>
<sequence length="124" mass="14588">MPNIYALYSGNEVLAVDTSRAIMDRFNIKPSHFWSIANERARKYIENNPDSKSLYVIKVEDEDMKNSLNRKIVRRNIVEKPTEIYEEEIIEPKVIIKKHVPLRERKLTGYAAFCFNLHFGGWQS</sequence>
<proteinExistence type="predicted"/>
<name>A0A2G5NW53_9STAP</name>
<evidence type="ECO:0000313" key="2">
    <source>
        <dbReference type="Proteomes" id="UP000229523"/>
    </source>
</evidence>
<reference evidence="1 2" key="1">
    <citation type="journal article" date="2018" name="Front. Microbiol.">
        <title>Description and Comparative Genomics of Macrococcus caseolyticus subsp. hominis subsp. nov., Macrococcus goetzii sp. nov., Macrococcus epidermidis sp. nov., and Macrococcus bohemicus sp. nov., Novel Macrococci From Human Clinical Material With Virulence Potential and Suspected Uptake of Foreign DNA by Natural Transformation.</title>
        <authorList>
            <person name="Maslanova I."/>
            <person name="Wertheimer Z."/>
            <person name="Sedlacek I."/>
            <person name="Svec P."/>
            <person name="Indrakova A."/>
            <person name="Kovarovic V."/>
            <person name="Schumann P."/>
            <person name="Sproer C."/>
            <person name="Kralova S."/>
            <person name="Sedo O."/>
            <person name="Kristofova L."/>
            <person name="Vrbovska V."/>
            <person name="Fuzik T."/>
            <person name="Petras P."/>
            <person name="Zdrahal Z."/>
            <person name="Ruzickova V."/>
            <person name="Doskar J."/>
            <person name="Pantucek R."/>
        </authorList>
    </citation>
    <scope>NUCLEOTIDE SEQUENCE [LARGE SCALE GENOMIC DNA]</scope>
    <source>
        <strain evidence="1 2">CCM 4927</strain>
    </source>
</reference>
<dbReference type="Proteomes" id="UP000229523">
    <property type="component" value="Unassembled WGS sequence"/>
</dbReference>
<dbReference type="AlphaFoldDB" id="A0A2G5NW53"/>
<keyword evidence="2" id="KW-1185">Reference proteome</keyword>
<dbReference type="RefSeq" id="WP_099576954.1">
    <property type="nucleotide sequence ID" value="NZ_MJBI02000006.1"/>
</dbReference>